<dbReference type="Pfam" id="PF26639">
    <property type="entry name" value="Het-6_barrel"/>
    <property type="match status" value="1"/>
</dbReference>
<accession>A0A395P065</accession>
<dbReference type="Proteomes" id="UP000266272">
    <property type="component" value="Unassembled WGS sequence"/>
</dbReference>
<evidence type="ECO:0000313" key="1">
    <source>
        <dbReference type="EMBL" id="RFU81722.1"/>
    </source>
</evidence>
<dbReference type="STRING" id="490622.A0A395P065"/>
<gene>
    <name evidence="1" type="ORF">TARUN_509</name>
</gene>
<sequence>MSHFWDYEKPVEASKIPQPLVDKVVLLNTKKACVGIRLAGYLCGSIIKIGSTFLAGQDIFPLKEWRALSRHNAVVSIDRTSDVPLHHGAHGQNDYIFHKVISAAGFAYPSAINAFVEMEREYDESGKVEGYESYLLDDDKAKVGWEARVRRMAQKNRGRLPSGVSTLPFADIPFHLAAKNQPYSYEKYVQFVLRHCHSRRFFITDTGYMGIGPEEVEVDDQIYICAGATIPFAFREVKENHSNMDSKIFQLVGECYTEERAWKDLKSKPESPPYFTVI</sequence>
<proteinExistence type="predicted"/>
<keyword evidence="2" id="KW-1185">Reference proteome</keyword>
<dbReference type="EMBL" id="PXOA01000030">
    <property type="protein sequence ID" value="RFU81722.1"/>
    <property type="molecule type" value="Genomic_DNA"/>
</dbReference>
<evidence type="ECO:0000313" key="2">
    <source>
        <dbReference type="Proteomes" id="UP000266272"/>
    </source>
</evidence>
<comment type="caution">
    <text evidence="1">The sequence shown here is derived from an EMBL/GenBank/DDBJ whole genome shotgun (WGS) entry which is preliminary data.</text>
</comment>
<organism evidence="1 2">
    <name type="scientific">Trichoderma arundinaceum</name>
    <dbReference type="NCBI Taxonomy" id="490622"/>
    <lineage>
        <taxon>Eukaryota</taxon>
        <taxon>Fungi</taxon>
        <taxon>Dikarya</taxon>
        <taxon>Ascomycota</taxon>
        <taxon>Pezizomycotina</taxon>
        <taxon>Sordariomycetes</taxon>
        <taxon>Hypocreomycetidae</taxon>
        <taxon>Hypocreales</taxon>
        <taxon>Hypocreaceae</taxon>
        <taxon>Trichoderma</taxon>
    </lineage>
</organism>
<name>A0A395P065_TRIAR</name>
<dbReference type="OrthoDB" id="2157530at2759"/>
<reference evidence="1 2" key="1">
    <citation type="journal article" date="2018" name="PLoS Pathog.">
        <title>Evolution of structural diversity of trichothecenes, a family of toxins produced by plant pathogenic and entomopathogenic fungi.</title>
        <authorList>
            <person name="Proctor R.H."/>
            <person name="McCormick S.P."/>
            <person name="Kim H.S."/>
            <person name="Cardoza R.E."/>
            <person name="Stanley A.M."/>
            <person name="Lindo L."/>
            <person name="Kelly A."/>
            <person name="Brown D.W."/>
            <person name="Lee T."/>
            <person name="Vaughan M.M."/>
            <person name="Alexander N.J."/>
            <person name="Busman M."/>
            <person name="Gutierrez S."/>
        </authorList>
    </citation>
    <scope>NUCLEOTIDE SEQUENCE [LARGE SCALE GENOMIC DNA]</scope>
    <source>
        <strain evidence="1 2">IBT 40837</strain>
    </source>
</reference>
<dbReference type="AlphaFoldDB" id="A0A395P065"/>
<protein>
    <submittedName>
        <fullName evidence="1">Uncharacterized protein</fullName>
    </submittedName>
</protein>